<keyword evidence="15" id="KW-1185">Reference proteome</keyword>
<feature type="transmembrane region" description="Helical" evidence="12">
    <location>
        <begin position="732"/>
        <end position="751"/>
    </location>
</feature>
<dbReference type="Proteomes" id="UP001370490">
    <property type="component" value="Unassembled WGS sequence"/>
</dbReference>
<evidence type="ECO:0000313" key="14">
    <source>
        <dbReference type="EMBL" id="KAK6928227.1"/>
    </source>
</evidence>
<comment type="similarity">
    <text evidence="3 12">Belongs to the PIGG/PIGN/PIGO family. PIGN subfamily.</text>
</comment>
<protein>
    <recommendedName>
        <fullName evidence="4 12">GPI ethanolamine phosphate transferase 1</fullName>
        <ecNumber evidence="12">2.-.-.-</ecNumber>
    </recommendedName>
</protein>
<keyword evidence="9 12" id="KW-1133">Transmembrane helix</keyword>
<dbReference type="InterPro" id="IPR037671">
    <property type="entry name" value="PIGN_N"/>
</dbReference>
<dbReference type="PANTHER" id="PTHR12250:SF0">
    <property type="entry name" value="GPI ETHANOLAMINE PHOSPHATE TRANSFERASE 1"/>
    <property type="match status" value="1"/>
</dbReference>
<feature type="transmembrane region" description="Helical" evidence="12">
    <location>
        <begin position="835"/>
        <end position="854"/>
    </location>
</feature>
<feature type="transmembrane region" description="Helical" evidence="12">
    <location>
        <begin position="702"/>
        <end position="720"/>
    </location>
</feature>
<comment type="pathway">
    <text evidence="2 12">Glycolipid biosynthesis; glycosylphosphatidylinositol-anchor biosynthesis.</text>
</comment>
<feature type="transmembrane region" description="Helical" evidence="12">
    <location>
        <begin position="579"/>
        <end position="599"/>
    </location>
</feature>
<feature type="transmembrane region" description="Helical" evidence="12">
    <location>
        <begin position="874"/>
        <end position="895"/>
    </location>
</feature>
<feature type="transmembrane region" description="Helical" evidence="12">
    <location>
        <begin position="470"/>
        <end position="493"/>
    </location>
</feature>
<sequence length="981" mass="111193">MSGDEILGFREDEVSSNRSEWVKRRERWLVILGVVLHAVYMLSIFDIYFKTPIVHGMDPVTPRFSAPAKRLVLLIADGLRADKFFEPDSEGQFRAPFLRNIIKTQGRWGVSHARPPTESRPGHVAIIAGFYEDPSAVTKGWKANPVEFDSVFNRSRHTFAFGSPDIVPIFCGALPHSTWKSYPHEFEDFATDASFLDEWSLDQFQSLLNRSNEDSNLKQLLLQDNLVIFLHLLGCDSNGHAHRPFSSIYLNNVKVVDRIAESVYNLLEDYYKDNHTAYIFTADHGMSDKGSHGDGHPTNTDTPLVAWGAGVKHPKPLSGGSHPDSHFRFIDEHVHDMPTPPEWGLDGIERVDVNQADIAPLMSTLLGLPCPVNSVGSLPLDYINMNEAEAVEAVLANTKQVLNQFLRKSRIKQTNSLNFKPFKPLADYSAALDHIEYLLSVREYEEAMKLSQDLRDLALKGLHYFQTYDWLMLMTVVTLGYIGFMFCLVLHVLQSYTSLPEKIYKAGHAINLRKNTQKAYVSGCISMGVLSLVLFLEHSPVLYHAYVVMTVFLWTQISSEYQFLKALWRELWGKKSDHLIKLVATSALLVFILELLVHSFTDRKLYTYCFVIVGVVASIYLLYLIPWQSLIPIFVCISCWLLSIFTLMPAEIPDNTHLVITSGGMVIMVGIAAKWLQQHAKENKYWLFVLDDDIKKPKFPRLFLLQALLVLLSSVMVSVSTSHRTEKQELPVFHQLINWSIAGFSMVLPLFSASGLLTRLTSIHLGFAPTFLLLSIGYEAVFYCALALVLMAWILFENTLFYVNNVKRSSNSIRSLEHKVLGDDIRRLQLSDVRIPLAFMVLFNVAFFGTGNFASIASFEISSVYRFITVFSPFLMAALLIFKLLIPFMLVICAFSAVTKLARVPRLGCYFLVIVFSDVMTIHFFFLVKNKGSWMEIGNSISHFGIMSAQVVFVLLLFALTNIYTKDLKVTSYWSSTRKAK</sequence>
<evidence type="ECO:0000259" key="13">
    <source>
        <dbReference type="Pfam" id="PF04987"/>
    </source>
</evidence>
<feature type="transmembrane region" description="Helical" evidence="12">
    <location>
        <begin position="542"/>
        <end position="558"/>
    </location>
</feature>
<dbReference type="SUPFAM" id="SSF53649">
    <property type="entry name" value="Alkaline phosphatase-like"/>
    <property type="match status" value="1"/>
</dbReference>
<evidence type="ECO:0000256" key="4">
    <source>
        <dbReference type="ARBA" id="ARBA00020831"/>
    </source>
</evidence>
<dbReference type="InterPro" id="IPR017852">
    <property type="entry name" value="GPI_EtnP_transferase_1_C"/>
</dbReference>
<evidence type="ECO:0000256" key="3">
    <source>
        <dbReference type="ARBA" id="ARBA00008400"/>
    </source>
</evidence>
<feature type="transmembrane region" description="Helical" evidence="12">
    <location>
        <begin position="519"/>
        <end position="536"/>
    </location>
</feature>
<keyword evidence="5 12" id="KW-0337">GPI-anchor biosynthesis</keyword>
<evidence type="ECO:0000256" key="5">
    <source>
        <dbReference type="ARBA" id="ARBA00022502"/>
    </source>
</evidence>
<proteinExistence type="inferred from homology"/>
<dbReference type="GO" id="GO:0006506">
    <property type="term" value="P:GPI anchor biosynthetic process"/>
    <property type="evidence" value="ECO:0007669"/>
    <property type="project" value="UniProtKB-KW"/>
</dbReference>
<dbReference type="GO" id="GO:0005789">
    <property type="term" value="C:endoplasmic reticulum membrane"/>
    <property type="evidence" value="ECO:0007669"/>
    <property type="project" value="UniProtKB-SubCell"/>
</dbReference>
<dbReference type="Pfam" id="PF01663">
    <property type="entry name" value="Phosphodiest"/>
    <property type="match status" value="1"/>
</dbReference>
<evidence type="ECO:0000256" key="7">
    <source>
        <dbReference type="ARBA" id="ARBA00022692"/>
    </source>
</evidence>
<evidence type="ECO:0000256" key="10">
    <source>
        <dbReference type="ARBA" id="ARBA00023136"/>
    </source>
</evidence>
<evidence type="ECO:0000256" key="12">
    <source>
        <dbReference type="RuleBase" id="RU367138"/>
    </source>
</evidence>
<dbReference type="CDD" id="cd16020">
    <property type="entry name" value="GPI_EPT_1"/>
    <property type="match status" value="1"/>
</dbReference>
<dbReference type="Gene3D" id="3.40.720.10">
    <property type="entry name" value="Alkaline Phosphatase, subunit A"/>
    <property type="match status" value="1"/>
</dbReference>
<dbReference type="EMBL" id="JBAMMX010000014">
    <property type="protein sequence ID" value="KAK6928227.1"/>
    <property type="molecule type" value="Genomic_DNA"/>
</dbReference>
<dbReference type="EC" id="2.-.-.-" evidence="12"/>
<accession>A0AAN8VJ05</accession>
<evidence type="ECO:0000313" key="15">
    <source>
        <dbReference type="Proteomes" id="UP001370490"/>
    </source>
</evidence>
<keyword evidence="8 12" id="KW-0256">Endoplasmic reticulum</keyword>
<feature type="transmembrane region" description="Helical" evidence="12">
    <location>
        <begin position="605"/>
        <end position="623"/>
    </location>
</feature>
<keyword evidence="6 12" id="KW-0808">Transferase</keyword>
<evidence type="ECO:0000256" key="1">
    <source>
        <dbReference type="ARBA" id="ARBA00004477"/>
    </source>
</evidence>
<feature type="transmembrane region" description="Helical" evidence="12">
    <location>
        <begin position="656"/>
        <end position="676"/>
    </location>
</feature>
<dbReference type="PANTHER" id="PTHR12250">
    <property type="entry name" value="PHOSPHATIDYLINOSITOL GLYCAN, CLASS N"/>
    <property type="match status" value="1"/>
</dbReference>
<evidence type="ECO:0000256" key="11">
    <source>
        <dbReference type="ARBA" id="ARBA00023180"/>
    </source>
</evidence>
<keyword evidence="7 12" id="KW-0812">Transmembrane</keyword>
<feature type="transmembrane region" description="Helical" evidence="12">
    <location>
        <begin position="780"/>
        <end position="803"/>
    </location>
</feature>
<dbReference type="Pfam" id="PF04987">
    <property type="entry name" value="PigN"/>
    <property type="match status" value="1"/>
</dbReference>
<dbReference type="InterPro" id="IPR007070">
    <property type="entry name" value="GPI_EtnP_transferase_1"/>
</dbReference>
<dbReference type="InterPro" id="IPR017850">
    <property type="entry name" value="Alkaline_phosphatase_core_sf"/>
</dbReference>
<name>A0AAN8VJ05_9MAGN</name>
<evidence type="ECO:0000256" key="6">
    <source>
        <dbReference type="ARBA" id="ARBA00022679"/>
    </source>
</evidence>
<feature type="transmembrane region" description="Helical" evidence="12">
    <location>
        <begin position="630"/>
        <end position="650"/>
    </location>
</feature>
<keyword evidence="10 12" id="KW-0472">Membrane</keyword>
<dbReference type="FunFam" id="3.40.720.10:FF:000015">
    <property type="entry name" value="GPI ethanolamine phosphate transferase 1"/>
    <property type="match status" value="1"/>
</dbReference>
<evidence type="ECO:0000256" key="9">
    <source>
        <dbReference type="ARBA" id="ARBA00022989"/>
    </source>
</evidence>
<dbReference type="InterPro" id="IPR002591">
    <property type="entry name" value="Phosphodiest/P_Trfase"/>
</dbReference>
<dbReference type="AlphaFoldDB" id="A0AAN8VJ05"/>
<evidence type="ECO:0000256" key="2">
    <source>
        <dbReference type="ARBA" id="ARBA00004687"/>
    </source>
</evidence>
<keyword evidence="11" id="KW-0325">Glycoprotein</keyword>
<feature type="transmembrane region" description="Helical" evidence="12">
    <location>
        <begin position="907"/>
        <end position="928"/>
    </location>
</feature>
<feature type="domain" description="GPI ethanolamine phosphate transferase 1 C-terminal" evidence="13">
    <location>
        <begin position="460"/>
        <end position="933"/>
    </location>
</feature>
<gene>
    <name evidence="14" type="ORF">RJ641_006818</name>
</gene>
<comment type="function">
    <text evidence="12">Ethanolamine phosphate transferase involved in glycosylphosphatidylinositol-anchor biosynthesis. Transfers ethanolamine phosphate to the first alpha-1,4-linked mannose of the glycosylphosphatidylinositol precursor of GPI-anchor.</text>
</comment>
<comment type="caution">
    <text evidence="14">The sequence shown here is derived from an EMBL/GenBank/DDBJ whole genome shotgun (WGS) entry which is preliminary data.</text>
</comment>
<dbReference type="GO" id="GO:0051377">
    <property type="term" value="F:mannose-ethanolamine phosphotransferase activity"/>
    <property type="evidence" value="ECO:0007669"/>
    <property type="project" value="UniProtKB-UniRule"/>
</dbReference>
<reference evidence="14 15" key="1">
    <citation type="submission" date="2023-12" db="EMBL/GenBank/DDBJ databases">
        <title>A high-quality genome assembly for Dillenia turbinata (Dilleniales).</title>
        <authorList>
            <person name="Chanderbali A."/>
        </authorList>
    </citation>
    <scope>NUCLEOTIDE SEQUENCE [LARGE SCALE GENOMIC DNA]</scope>
    <source>
        <strain evidence="14">LSX21</strain>
        <tissue evidence="14">Leaf</tissue>
    </source>
</reference>
<feature type="transmembrane region" description="Helical" evidence="12">
    <location>
        <begin position="28"/>
        <end position="49"/>
    </location>
</feature>
<evidence type="ECO:0000256" key="8">
    <source>
        <dbReference type="ARBA" id="ARBA00022824"/>
    </source>
</evidence>
<comment type="subcellular location">
    <subcellularLocation>
        <location evidence="1 12">Endoplasmic reticulum membrane</location>
        <topology evidence="1 12">Multi-pass membrane protein</topology>
    </subcellularLocation>
</comment>
<feature type="transmembrane region" description="Helical" evidence="12">
    <location>
        <begin position="940"/>
        <end position="960"/>
    </location>
</feature>
<organism evidence="14 15">
    <name type="scientific">Dillenia turbinata</name>
    <dbReference type="NCBI Taxonomy" id="194707"/>
    <lineage>
        <taxon>Eukaryota</taxon>
        <taxon>Viridiplantae</taxon>
        <taxon>Streptophyta</taxon>
        <taxon>Embryophyta</taxon>
        <taxon>Tracheophyta</taxon>
        <taxon>Spermatophyta</taxon>
        <taxon>Magnoliopsida</taxon>
        <taxon>eudicotyledons</taxon>
        <taxon>Gunneridae</taxon>
        <taxon>Pentapetalae</taxon>
        <taxon>Dilleniales</taxon>
        <taxon>Dilleniaceae</taxon>
        <taxon>Dillenia</taxon>
    </lineage>
</organism>